<protein>
    <submittedName>
        <fullName evidence="8">D-lactate dehydrogenase</fullName>
    </submittedName>
    <submittedName>
        <fullName evidence="7">Lactate dehydrogenase or related 2-hydroxyacid dehydrogenase (LdhA)</fullName>
        <ecNumber evidence="7">1.1.1.28</ecNumber>
    </submittedName>
</protein>
<dbReference type="InterPro" id="IPR029752">
    <property type="entry name" value="D-isomer_DH_CS1"/>
</dbReference>
<dbReference type="PROSITE" id="PS00670">
    <property type="entry name" value="D_2_HYDROXYACID_DH_2"/>
    <property type="match status" value="1"/>
</dbReference>
<dbReference type="EC" id="1.1.1.28" evidence="7"/>
<dbReference type="PROSITE" id="PS00065">
    <property type="entry name" value="D_2_HYDROXYACID_DH_1"/>
    <property type="match status" value="1"/>
</dbReference>
<organism evidence="8">
    <name type="scientific">Fructobacillus tropaeoli</name>
    <dbReference type="NCBI Taxonomy" id="709323"/>
    <lineage>
        <taxon>Bacteria</taxon>
        <taxon>Bacillati</taxon>
        <taxon>Bacillota</taxon>
        <taxon>Bacilli</taxon>
        <taxon>Lactobacillales</taxon>
        <taxon>Lactobacillaceae</taxon>
        <taxon>Fructobacillus</taxon>
    </lineage>
</organism>
<dbReference type="STRING" id="709323.GCA_001047135_01131"/>
<dbReference type="GO" id="GO:0008720">
    <property type="term" value="F:D-lactate dehydrogenase (NAD+) activity"/>
    <property type="evidence" value="ECO:0007669"/>
    <property type="project" value="UniProtKB-EC"/>
</dbReference>
<accession>A0A3F3HA64</accession>
<evidence type="ECO:0000259" key="5">
    <source>
        <dbReference type="Pfam" id="PF00389"/>
    </source>
</evidence>
<feature type="domain" description="D-isomer specific 2-hydroxyacid dehydrogenase NAD-binding" evidence="6">
    <location>
        <begin position="114"/>
        <end position="298"/>
    </location>
</feature>
<dbReference type="InterPro" id="IPR006139">
    <property type="entry name" value="D-isomer_2_OHA_DH_cat_dom"/>
</dbReference>
<evidence type="ECO:0000256" key="4">
    <source>
        <dbReference type="RuleBase" id="RU003719"/>
    </source>
</evidence>
<feature type="domain" description="D-isomer specific 2-hydroxyacid dehydrogenase catalytic" evidence="5">
    <location>
        <begin position="8"/>
        <end position="329"/>
    </location>
</feature>
<dbReference type="SUPFAM" id="SSF51735">
    <property type="entry name" value="NAD(P)-binding Rossmann-fold domains"/>
    <property type="match status" value="1"/>
</dbReference>
<dbReference type="AlphaFoldDB" id="A0A3F3HA64"/>
<dbReference type="Gene3D" id="3.40.50.720">
    <property type="entry name" value="NAD(P)-binding Rossmann-like Domain"/>
    <property type="match status" value="2"/>
</dbReference>
<dbReference type="SUPFAM" id="SSF52283">
    <property type="entry name" value="Formate/glycerate dehydrogenase catalytic domain-like"/>
    <property type="match status" value="1"/>
</dbReference>
<dbReference type="Pfam" id="PF02826">
    <property type="entry name" value="2-Hacid_dh_C"/>
    <property type="match status" value="1"/>
</dbReference>
<reference evidence="8" key="1">
    <citation type="journal article" date="2015" name="BMC Genomics">
        <title>Comparative genomics of Fructobacillus spp. and Leuconostoc spp. reveals niche-specific evolution of Fructobacillus spp.</title>
        <authorList>
            <person name="Endo A."/>
            <person name="Tanizawa Y."/>
            <person name="Tanaka N."/>
            <person name="Maeno S."/>
            <person name="Kumar H."/>
            <person name="Shiwa Y."/>
            <person name="Okada S."/>
            <person name="Yoshikawa H."/>
            <person name="Dicks L."/>
            <person name="Nakagawa J."/>
            <person name="Arita M."/>
        </authorList>
    </citation>
    <scope>NUCLEOTIDE SEQUENCE [LARGE SCALE GENOMIC DNA]</scope>
    <source>
        <strain evidence="8">F214-1</strain>
    </source>
</reference>
<evidence type="ECO:0000313" key="9">
    <source>
        <dbReference type="Proteomes" id="UP001314262"/>
    </source>
</evidence>
<dbReference type="PANTHER" id="PTHR43026">
    <property type="entry name" value="2-HYDROXYACID DEHYDROGENASE HOMOLOG 1-RELATED"/>
    <property type="match status" value="1"/>
</dbReference>
<dbReference type="RefSeq" id="WP_059393957.1">
    <property type="nucleotide sequence ID" value="NZ_BOJU01000004.1"/>
</dbReference>
<dbReference type="Proteomes" id="UP001314262">
    <property type="component" value="Unassembled WGS sequence"/>
</dbReference>
<gene>
    <name evidence="8" type="ORF">FTRO_0060340</name>
    <name evidence="7" type="ORF">R53137_KAKDMLNK_01048</name>
</gene>
<evidence type="ECO:0000256" key="1">
    <source>
        <dbReference type="ARBA" id="ARBA00005854"/>
    </source>
</evidence>
<keyword evidence="9" id="KW-1185">Reference proteome</keyword>
<comment type="similarity">
    <text evidence="1 4">Belongs to the D-isomer specific 2-hydroxyacid dehydrogenase family.</text>
</comment>
<dbReference type="Pfam" id="PF00389">
    <property type="entry name" value="2-Hacid_dh"/>
    <property type="match status" value="1"/>
</dbReference>
<proteinExistence type="inferred from homology"/>
<reference evidence="7 9" key="2">
    <citation type="submission" date="2023-10" db="EMBL/GenBank/DDBJ databases">
        <authorList>
            <person name="Botero Cardona J."/>
        </authorList>
    </citation>
    <scope>NUCLEOTIDE SEQUENCE [LARGE SCALE GENOMIC DNA]</scope>
    <source>
        <strain evidence="7 9">R-53137</strain>
    </source>
</reference>
<evidence type="ECO:0000256" key="2">
    <source>
        <dbReference type="ARBA" id="ARBA00023002"/>
    </source>
</evidence>
<evidence type="ECO:0000313" key="7">
    <source>
        <dbReference type="EMBL" id="CAK1245938.1"/>
    </source>
</evidence>
<dbReference type="EMBL" id="CAUZLT010000004">
    <property type="protein sequence ID" value="CAK1245938.1"/>
    <property type="molecule type" value="Genomic_DNA"/>
</dbReference>
<dbReference type="PANTHER" id="PTHR43026:SF1">
    <property type="entry name" value="2-HYDROXYACID DEHYDROGENASE HOMOLOG 1-RELATED"/>
    <property type="match status" value="1"/>
</dbReference>
<dbReference type="InterPro" id="IPR029753">
    <property type="entry name" value="D-isomer_DH_CS"/>
</dbReference>
<dbReference type="InterPro" id="IPR058205">
    <property type="entry name" value="D-LDH-like"/>
</dbReference>
<dbReference type="PROSITE" id="PS00671">
    <property type="entry name" value="D_2_HYDROXYACID_DH_3"/>
    <property type="match status" value="1"/>
</dbReference>
<keyword evidence="2 4" id="KW-0560">Oxidoreductase</keyword>
<dbReference type="Proteomes" id="UP000064514">
    <property type="component" value="Unassembled WGS sequence"/>
</dbReference>
<sequence length="331" mass="36184">MKVFAYGIRDDEVPALKSWQEENPTVEVDYTNEVLTADTVALAKGANSVVTLQLDPYGADVLEGLADLGIKNLSLRNVGTETIDFEAAKRLGFNLSNVPVYSPNAIAEHAMIQLSRLLRRTKPMDAKVAKHDLRWAPTIGREVRMQTVGVIGTGNIGRKAINILKGFGAKVIAYDKFPNKELQEEGLYVDTLDELFAQADAISLHVPGVPENVHLVNEESLAKMKDGVVIVNTSRGNLIDTDAAIAALDSGKISDLALDVYEGEVGIFEHDWSHEKLPDEKLADLIARDNVLITPHVAFYTTKAIHEMVYQSMSAALAFANGQTPDNALEY</sequence>
<evidence type="ECO:0000259" key="6">
    <source>
        <dbReference type="Pfam" id="PF02826"/>
    </source>
</evidence>
<keyword evidence="3" id="KW-0520">NAD</keyword>
<evidence type="ECO:0000256" key="3">
    <source>
        <dbReference type="ARBA" id="ARBA00023027"/>
    </source>
</evidence>
<dbReference type="InterPro" id="IPR036291">
    <property type="entry name" value="NAD(P)-bd_dom_sf"/>
</dbReference>
<dbReference type="EMBL" id="DF968083">
    <property type="protein sequence ID" value="GAP04578.1"/>
    <property type="molecule type" value="Genomic_DNA"/>
</dbReference>
<dbReference type="InterPro" id="IPR006140">
    <property type="entry name" value="D-isomer_DH_NAD-bd"/>
</dbReference>
<dbReference type="GO" id="GO:0051287">
    <property type="term" value="F:NAD binding"/>
    <property type="evidence" value="ECO:0007669"/>
    <property type="project" value="InterPro"/>
</dbReference>
<dbReference type="CDD" id="cd12186">
    <property type="entry name" value="LDH"/>
    <property type="match status" value="1"/>
</dbReference>
<name>A0A3F3HA64_9LACO</name>
<evidence type="ECO:0000313" key="8">
    <source>
        <dbReference type="EMBL" id="GAP04578.1"/>
    </source>
</evidence>